<dbReference type="CDD" id="cd01347">
    <property type="entry name" value="ligand_gated_channel"/>
    <property type="match status" value="1"/>
</dbReference>
<dbReference type="Gene3D" id="2.40.170.20">
    <property type="entry name" value="TonB-dependent receptor, beta-barrel domain"/>
    <property type="match status" value="1"/>
</dbReference>
<evidence type="ECO:0000259" key="14">
    <source>
        <dbReference type="Pfam" id="PF00593"/>
    </source>
</evidence>
<dbReference type="GO" id="GO:0006811">
    <property type="term" value="P:monoatomic ion transport"/>
    <property type="evidence" value="ECO:0007669"/>
    <property type="project" value="UniProtKB-KW"/>
</dbReference>
<dbReference type="InterPro" id="IPR039426">
    <property type="entry name" value="TonB-dep_rcpt-like"/>
</dbReference>
<dbReference type="HAMAP" id="MF_01531">
    <property type="entry name" value="BtuB"/>
    <property type="match status" value="1"/>
</dbReference>
<gene>
    <name evidence="11" type="primary">btuB</name>
    <name evidence="16" type="ORF">A6E01_13115</name>
</gene>
<keyword evidence="5 11" id="KW-0732">Signal</keyword>
<feature type="short sequence motif" description="TonB box" evidence="11">
    <location>
        <begin position="30"/>
        <end position="37"/>
    </location>
</feature>
<proteinExistence type="inferred from homology"/>
<keyword evidence="9 11" id="KW-0472">Membrane</keyword>
<keyword evidence="4 11" id="KW-0812">Transmembrane</keyword>
<dbReference type="AlphaFoldDB" id="A0AAN1CT41"/>
<dbReference type="EMBL" id="CP016178">
    <property type="protein sequence ID" value="ANO34147.1"/>
    <property type="molecule type" value="Genomic_DNA"/>
</dbReference>
<evidence type="ECO:0000256" key="2">
    <source>
        <dbReference type="ARBA" id="ARBA00022448"/>
    </source>
</evidence>
<dbReference type="GO" id="GO:0015288">
    <property type="term" value="F:porin activity"/>
    <property type="evidence" value="ECO:0007669"/>
    <property type="project" value="UniProtKB-KW"/>
</dbReference>
<dbReference type="GO" id="GO:0046930">
    <property type="term" value="C:pore complex"/>
    <property type="evidence" value="ECO:0007669"/>
    <property type="project" value="UniProtKB-KW"/>
</dbReference>
<dbReference type="InterPro" id="IPR000531">
    <property type="entry name" value="Beta-barrel_TonB"/>
</dbReference>
<dbReference type="PANTHER" id="PTHR30069:SF53">
    <property type="entry name" value="COLICIN I RECEPTOR-RELATED"/>
    <property type="match status" value="1"/>
</dbReference>
<comment type="similarity">
    <text evidence="11">Belongs to the TonB-dependent receptor family. BtuB (TC 1.B.14.3.1) subfamily.</text>
</comment>
<feature type="short sequence motif" description="TonB box" evidence="13">
    <location>
        <begin position="31"/>
        <end position="37"/>
    </location>
</feature>
<evidence type="ECO:0000256" key="6">
    <source>
        <dbReference type="ARBA" id="ARBA00023065"/>
    </source>
</evidence>
<dbReference type="InterPro" id="IPR012910">
    <property type="entry name" value="Plug_dom"/>
</dbReference>
<dbReference type="PANTHER" id="PTHR30069">
    <property type="entry name" value="TONB-DEPENDENT OUTER MEMBRANE RECEPTOR"/>
    <property type="match status" value="1"/>
</dbReference>
<dbReference type="RefSeq" id="WP_065210380.1">
    <property type="nucleotide sequence ID" value="NZ_CP016178.1"/>
</dbReference>
<evidence type="ECO:0000259" key="15">
    <source>
        <dbReference type="Pfam" id="PF07715"/>
    </source>
</evidence>
<evidence type="ECO:0000256" key="5">
    <source>
        <dbReference type="ARBA" id="ARBA00022729"/>
    </source>
</evidence>
<dbReference type="Proteomes" id="UP000092018">
    <property type="component" value="Chromosome 2"/>
</dbReference>
<keyword evidence="2 11" id="KW-0813">Transport</keyword>
<feature type="domain" description="TonB-dependent receptor plug" evidence="15">
    <location>
        <begin position="45"/>
        <end position="150"/>
    </location>
</feature>
<evidence type="ECO:0000256" key="10">
    <source>
        <dbReference type="ARBA" id="ARBA00023237"/>
    </source>
</evidence>
<keyword evidence="7 11" id="KW-0798">TonB box</keyword>
<evidence type="ECO:0000256" key="1">
    <source>
        <dbReference type="ARBA" id="ARBA00004571"/>
    </source>
</evidence>
<keyword evidence="10 11" id="KW-0998">Cell outer membrane</keyword>
<feature type="signal peptide" evidence="11">
    <location>
        <begin position="1"/>
        <end position="20"/>
    </location>
</feature>
<dbReference type="Pfam" id="PF07715">
    <property type="entry name" value="Plug"/>
    <property type="match status" value="1"/>
</dbReference>
<accession>A0AAN1CT41</accession>
<evidence type="ECO:0000256" key="8">
    <source>
        <dbReference type="ARBA" id="ARBA00023114"/>
    </source>
</evidence>
<keyword evidence="3 11" id="KW-1134">Transmembrane beta strand</keyword>
<evidence type="ECO:0000256" key="12">
    <source>
        <dbReference type="PROSITE-ProRule" id="PRU01360"/>
    </source>
</evidence>
<evidence type="ECO:0000313" key="17">
    <source>
        <dbReference type="Proteomes" id="UP000092018"/>
    </source>
</evidence>
<evidence type="ECO:0000256" key="3">
    <source>
        <dbReference type="ARBA" id="ARBA00022452"/>
    </source>
</evidence>
<feature type="domain" description="TonB-dependent receptor-like beta-barrel" evidence="14">
    <location>
        <begin position="185"/>
        <end position="580"/>
    </location>
</feature>
<dbReference type="PROSITE" id="PS00430">
    <property type="entry name" value="TONB_DEPENDENT_REC_1"/>
    <property type="match status" value="1"/>
</dbReference>
<organism evidence="16 17">
    <name type="scientific">Vibrio breoganii</name>
    <dbReference type="NCBI Taxonomy" id="553239"/>
    <lineage>
        <taxon>Bacteria</taxon>
        <taxon>Pseudomonadati</taxon>
        <taxon>Pseudomonadota</taxon>
        <taxon>Gammaproteobacteria</taxon>
        <taxon>Vibrionales</taxon>
        <taxon>Vibrionaceae</taxon>
        <taxon>Vibrio</taxon>
    </lineage>
</organism>
<dbReference type="InterPro" id="IPR010101">
    <property type="entry name" value="B12_transptr_BtuB"/>
</dbReference>
<dbReference type="Gene3D" id="2.170.130.10">
    <property type="entry name" value="TonB-dependent receptor, plug domain"/>
    <property type="match status" value="1"/>
</dbReference>
<dbReference type="GO" id="GO:0015420">
    <property type="term" value="F:ABC-type vitamin B12 transporter activity"/>
    <property type="evidence" value="ECO:0007669"/>
    <property type="project" value="InterPro"/>
</dbReference>
<reference evidence="16 17" key="1">
    <citation type="submission" date="2016-06" db="EMBL/GenBank/DDBJ databases">
        <title>Adaptive Radiation by Waves of Gene Transfer Leads to Fine-Scale Resource Partitioning in Marine Microbes.</title>
        <authorList>
            <person name="Hehemann J.-H."/>
            <person name="Arevalo P."/>
            <person name="Datta M.S."/>
            <person name="Yu X."/>
            <person name="Corzett C."/>
            <person name="Henschel A."/>
            <person name="Preheim S.P."/>
            <person name="Timberlake S."/>
            <person name="Alm E.J."/>
            <person name="Polz M.F."/>
        </authorList>
    </citation>
    <scope>NUCLEOTIDE SEQUENCE [LARGE SCALE GENOMIC DNA]</scope>
    <source>
        <strain evidence="16 17">FF50</strain>
    </source>
</reference>
<dbReference type="GO" id="GO:0009279">
    <property type="term" value="C:cell outer membrane"/>
    <property type="evidence" value="ECO:0007669"/>
    <property type="project" value="UniProtKB-SubCell"/>
</dbReference>
<comment type="caution">
    <text evidence="11">Lacks conserved residue(s) required for the propagation of feature annotation.</text>
</comment>
<feature type="chain" id="PRO_5042652007" description="Vitamin B12 transporter BtuB" evidence="11">
    <location>
        <begin position="21"/>
        <end position="612"/>
    </location>
</feature>
<dbReference type="Pfam" id="PF00593">
    <property type="entry name" value="TonB_dep_Rec_b-barrel"/>
    <property type="match status" value="1"/>
</dbReference>
<sequence precursor="true">MKKSILATAIVSLYAPALFAQDTDSTEVDETIVVTANRFEQTQTSALASVSVVEREQIEQLQADSAYDVLKTLPGVQVVSQGTKASTSSIFIRGANSNQTLVLLDGVRLNTAAGGTTNTLGLIPAFAIERIELVRGPRAAVYGADAIGGVISITTNNKESSVHELTLNGGSNNYHQEGWRSAGELSDTSHGSFVVSNEGSKGYNITSQPTDNDYGFDSQFLTGGVTKHIDSNWSAGFNGVYQNYENQYVGNDPVSLPNKQETEAYIISGNVDYARDDFNSNLQVSFSQETQTDGPDRTNSLKSFIESKRTSVLWVNHYKGIENTDLIGGVDYSYEEASNTGVSGGFPVSDFDENTRNNTAVFVGGNVNLDPVTLEANVRHDENSAYDGNTTWGAGLAWFITPEIQFTANYGTAFRAPTFFDLYGLGGNKDLKPEESESLEVGFSGYHSWAFWSVTAYQTNTDNLIIWDSSSFSLKNINEAEVKGIEVSVDFDTGPVNHVLSADWSDPEDKTTGQQLIRRAKQNYKWIAAYSYDALNMSLATIYVGERPDATKTLDSYITFDFAAQYAITKNLDAKFKVLNMLDEEYETSEGWGGFDYVGPERSYYAGIDYRF</sequence>
<evidence type="ECO:0000256" key="9">
    <source>
        <dbReference type="ARBA" id="ARBA00023136"/>
    </source>
</evidence>
<evidence type="ECO:0000256" key="13">
    <source>
        <dbReference type="PROSITE-ProRule" id="PRU10143"/>
    </source>
</evidence>
<evidence type="ECO:0000313" key="16">
    <source>
        <dbReference type="EMBL" id="ANO34147.1"/>
    </source>
</evidence>
<dbReference type="KEGG" id="vbr:A6E01_13115"/>
<evidence type="ECO:0000256" key="7">
    <source>
        <dbReference type="ARBA" id="ARBA00023077"/>
    </source>
</evidence>
<evidence type="ECO:0000256" key="4">
    <source>
        <dbReference type="ARBA" id="ARBA00022692"/>
    </source>
</evidence>
<dbReference type="PROSITE" id="PS52016">
    <property type="entry name" value="TONB_DEPENDENT_REC_3"/>
    <property type="match status" value="1"/>
</dbReference>
<keyword evidence="6 11" id="KW-0406">Ion transport</keyword>
<dbReference type="SUPFAM" id="SSF56935">
    <property type="entry name" value="Porins"/>
    <property type="match status" value="1"/>
</dbReference>
<evidence type="ECO:0000256" key="11">
    <source>
        <dbReference type="HAMAP-Rule" id="MF_01531"/>
    </source>
</evidence>
<dbReference type="InterPro" id="IPR037066">
    <property type="entry name" value="Plug_dom_sf"/>
</dbReference>
<dbReference type="InterPro" id="IPR010916">
    <property type="entry name" value="TonB_box_CS"/>
</dbReference>
<protein>
    <recommendedName>
        <fullName evidence="11">Vitamin B12 transporter BtuB</fullName>
    </recommendedName>
    <alternativeName>
        <fullName evidence="11">Cobalamin receptor</fullName>
    </alternativeName>
    <alternativeName>
        <fullName evidence="11">Outer membrane cobalamin translocator</fullName>
    </alternativeName>
</protein>
<dbReference type="InterPro" id="IPR036942">
    <property type="entry name" value="Beta-barrel_TonB_sf"/>
</dbReference>
<comment type="function">
    <text evidence="11">Involved in the active translocation of vitamin B12 (cyanocobalamin) across the outer membrane to the periplasmic space. It derives its energy for transport by interacting with the trans-periplasmic membrane protein TonB.</text>
</comment>
<comment type="subcellular location">
    <subcellularLocation>
        <location evidence="1 11 12">Cell outer membrane</location>
        <topology evidence="1 11 12">Multi-pass membrane protein</topology>
    </subcellularLocation>
</comment>
<keyword evidence="8 11" id="KW-0626">Porin</keyword>
<name>A0AAN1CT41_9VIBR</name>